<evidence type="ECO:0000256" key="1">
    <source>
        <dbReference type="ARBA" id="ARBA00022460"/>
    </source>
</evidence>
<proteinExistence type="predicted"/>
<keyword evidence="1 2" id="KW-0193">Cuticle</keyword>
<dbReference type="Pfam" id="PF00379">
    <property type="entry name" value="Chitin_bind_4"/>
    <property type="match status" value="1"/>
</dbReference>
<dbReference type="EMBL" id="GECZ01005048">
    <property type="protein sequence ID" value="JAS64721.1"/>
    <property type="molecule type" value="Transcribed_RNA"/>
</dbReference>
<accession>A0A1B6GQM5</accession>
<dbReference type="PRINTS" id="PR00947">
    <property type="entry name" value="CUTICLE"/>
</dbReference>
<evidence type="ECO:0000256" key="2">
    <source>
        <dbReference type="PROSITE-ProRule" id="PRU00497"/>
    </source>
</evidence>
<dbReference type="GO" id="GO:0005615">
    <property type="term" value="C:extracellular space"/>
    <property type="evidence" value="ECO:0007669"/>
    <property type="project" value="TreeGrafter"/>
</dbReference>
<organism evidence="4">
    <name type="scientific">Cuerna arida</name>
    <dbReference type="NCBI Taxonomy" id="1464854"/>
    <lineage>
        <taxon>Eukaryota</taxon>
        <taxon>Metazoa</taxon>
        <taxon>Ecdysozoa</taxon>
        <taxon>Arthropoda</taxon>
        <taxon>Hexapoda</taxon>
        <taxon>Insecta</taxon>
        <taxon>Pterygota</taxon>
        <taxon>Neoptera</taxon>
        <taxon>Paraneoptera</taxon>
        <taxon>Hemiptera</taxon>
        <taxon>Auchenorrhyncha</taxon>
        <taxon>Membracoidea</taxon>
        <taxon>Cicadellidae</taxon>
        <taxon>Cicadellinae</taxon>
        <taxon>Proconiini</taxon>
        <taxon>Cuerna</taxon>
    </lineage>
</organism>
<feature type="chain" id="PRO_5008583793" evidence="3">
    <location>
        <begin position="24"/>
        <end position="169"/>
    </location>
</feature>
<dbReference type="InterPro" id="IPR031311">
    <property type="entry name" value="CHIT_BIND_RR_consensus"/>
</dbReference>
<evidence type="ECO:0000313" key="4">
    <source>
        <dbReference type="EMBL" id="JAS64721.1"/>
    </source>
</evidence>
<dbReference type="InterPro" id="IPR000618">
    <property type="entry name" value="Insect_cuticle"/>
</dbReference>
<name>A0A1B6GQM5_9HEMI</name>
<reference evidence="4" key="1">
    <citation type="submission" date="2015-11" db="EMBL/GenBank/DDBJ databases">
        <title>De novo transcriptome assembly of four potential Pierce s Disease insect vectors from Arizona vineyards.</title>
        <authorList>
            <person name="Tassone E.E."/>
        </authorList>
    </citation>
    <scope>NUCLEOTIDE SEQUENCE</scope>
</reference>
<dbReference type="PANTHER" id="PTHR12236:SF86">
    <property type="entry name" value="CCP84AC-RELATED"/>
    <property type="match status" value="1"/>
</dbReference>
<sequence length="169" mass="18297">SSSLAMAFLKVVVLCGLVAVCSAQLAPVLKAVDPEYDPNPQYQFAYSVQDPLTGDAKSQEESRDGDFVKGSYSLVEPDGSLRTVQYTADPVNGFNAVVNRALGVAPAAPVAVKAVPAPAYNPVYYNSPAYAYQPYGYSGYPYSGYPYSGYPYSAYPYSGYPYSAYPYRY</sequence>
<dbReference type="PROSITE" id="PS00233">
    <property type="entry name" value="CHIT_BIND_RR_1"/>
    <property type="match status" value="1"/>
</dbReference>
<feature type="non-terminal residue" evidence="4">
    <location>
        <position position="1"/>
    </location>
</feature>
<dbReference type="GO" id="GO:0031012">
    <property type="term" value="C:extracellular matrix"/>
    <property type="evidence" value="ECO:0007669"/>
    <property type="project" value="TreeGrafter"/>
</dbReference>
<dbReference type="GO" id="GO:0042302">
    <property type="term" value="F:structural constituent of cuticle"/>
    <property type="evidence" value="ECO:0007669"/>
    <property type="project" value="UniProtKB-UniRule"/>
</dbReference>
<keyword evidence="3" id="KW-0732">Signal</keyword>
<dbReference type="AlphaFoldDB" id="A0A1B6GQM5"/>
<dbReference type="PANTHER" id="PTHR12236">
    <property type="entry name" value="STRUCTURAL CONTITUENT OF CUTICLE"/>
    <property type="match status" value="1"/>
</dbReference>
<dbReference type="PROSITE" id="PS51155">
    <property type="entry name" value="CHIT_BIND_RR_2"/>
    <property type="match status" value="1"/>
</dbReference>
<gene>
    <name evidence="4" type="ORF">g.8040</name>
</gene>
<dbReference type="InterPro" id="IPR051217">
    <property type="entry name" value="Insect_Cuticle_Struc_Prot"/>
</dbReference>
<protein>
    <submittedName>
        <fullName evidence="4">Uncharacterized protein</fullName>
    </submittedName>
</protein>
<evidence type="ECO:0000256" key="3">
    <source>
        <dbReference type="SAM" id="SignalP"/>
    </source>
</evidence>
<feature type="signal peptide" evidence="3">
    <location>
        <begin position="1"/>
        <end position="23"/>
    </location>
</feature>